<keyword evidence="2" id="KW-0732">Signal</keyword>
<dbReference type="InterPro" id="IPR018247">
    <property type="entry name" value="EF_Hand_1_Ca_BS"/>
</dbReference>
<evidence type="ECO:0000313" key="4">
    <source>
        <dbReference type="EMBL" id="ABZ72357.1"/>
    </source>
</evidence>
<dbReference type="CDD" id="cd00051">
    <property type="entry name" value="EFh"/>
    <property type="match status" value="1"/>
</dbReference>
<evidence type="ECO:0000259" key="3">
    <source>
        <dbReference type="PROSITE" id="PS50222"/>
    </source>
</evidence>
<dbReference type="OrthoDB" id="113323at2"/>
<dbReference type="EMBL" id="CP000927">
    <property type="protein sequence ID" value="ABZ72357.1"/>
    <property type="molecule type" value="Genomic_DNA"/>
</dbReference>
<feature type="region of interest" description="Disordered" evidence="1">
    <location>
        <begin position="78"/>
        <end position="99"/>
    </location>
</feature>
<dbReference type="PROSITE" id="PS00018">
    <property type="entry name" value="EF_HAND_1"/>
    <property type="match status" value="1"/>
</dbReference>
<dbReference type="PROSITE" id="PS50222">
    <property type="entry name" value="EF_HAND_2"/>
    <property type="match status" value="1"/>
</dbReference>
<dbReference type="InterPro" id="IPR002048">
    <property type="entry name" value="EF_hand_dom"/>
</dbReference>
<proteinExistence type="predicted"/>
<name>B0T3P3_CAUSK</name>
<evidence type="ECO:0000256" key="1">
    <source>
        <dbReference type="SAM" id="MobiDB-lite"/>
    </source>
</evidence>
<feature type="domain" description="EF-hand" evidence="3">
    <location>
        <begin position="49"/>
        <end position="84"/>
    </location>
</feature>
<dbReference type="GO" id="GO:0005509">
    <property type="term" value="F:calcium ion binding"/>
    <property type="evidence" value="ECO:0007669"/>
    <property type="project" value="InterPro"/>
</dbReference>
<dbReference type="AlphaFoldDB" id="B0T3P3"/>
<dbReference type="Gene3D" id="1.10.238.10">
    <property type="entry name" value="EF-hand"/>
    <property type="match status" value="1"/>
</dbReference>
<reference evidence="4" key="1">
    <citation type="submission" date="2008-01" db="EMBL/GenBank/DDBJ databases">
        <title>Complete sequence of chromosome of Caulobacter sp. K31.</title>
        <authorList>
            <consortium name="US DOE Joint Genome Institute"/>
            <person name="Copeland A."/>
            <person name="Lucas S."/>
            <person name="Lapidus A."/>
            <person name="Barry K."/>
            <person name="Glavina del Rio T."/>
            <person name="Dalin E."/>
            <person name="Tice H."/>
            <person name="Pitluck S."/>
            <person name="Bruce D."/>
            <person name="Goodwin L."/>
            <person name="Thompson L.S."/>
            <person name="Brettin T."/>
            <person name="Detter J.C."/>
            <person name="Han C."/>
            <person name="Schmutz J."/>
            <person name="Larimer F."/>
            <person name="Land M."/>
            <person name="Hauser L."/>
            <person name="Kyrpides N."/>
            <person name="Kim E."/>
            <person name="Stephens C."/>
            <person name="Richardson P."/>
        </authorList>
    </citation>
    <scope>NUCLEOTIDE SEQUENCE [LARGE SCALE GENOMIC DNA]</scope>
    <source>
        <strain evidence="4">K31</strain>
    </source>
</reference>
<dbReference type="Pfam" id="PF00036">
    <property type="entry name" value="EF-hand_1"/>
    <property type="match status" value="1"/>
</dbReference>
<dbReference type="InterPro" id="IPR011992">
    <property type="entry name" value="EF-hand-dom_pair"/>
</dbReference>
<feature type="signal peptide" evidence="2">
    <location>
        <begin position="1"/>
        <end position="23"/>
    </location>
</feature>
<dbReference type="HOGENOM" id="CLU_2153814_0_0_5"/>
<organism evidence="4">
    <name type="scientific">Caulobacter sp. (strain K31)</name>
    <dbReference type="NCBI Taxonomy" id="366602"/>
    <lineage>
        <taxon>Bacteria</taxon>
        <taxon>Pseudomonadati</taxon>
        <taxon>Pseudomonadota</taxon>
        <taxon>Alphaproteobacteria</taxon>
        <taxon>Caulobacterales</taxon>
        <taxon>Caulobacteraceae</taxon>
        <taxon>Caulobacter</taxon>
    </lineage>
</organism>
<dbReference type="Pfam" id="PF13202">
    <property type="entry name" value="EF-hand_5"/>
    <property type="match status" value="1"/>
</dbReference>
<accession>B0T3P3</accession>
<protein>
    <submittedName>
        <fullName evidence="4">Putative signal transduction protein with EFhand domain</fullName>
    </submittedName>
</protein>
<dbReference type="STRING" id="366602.Caul_3230"/>
<dbReference type="KEGG" id="cak:Caul_3230"/>
<sequence precursor="true">MRRKIAALVLASASLLAPLAAQARMPSPEKIHKAWDKNADGVVDKAEWVAAGRKEERFAMVDADGDGKVTVDELKTAMSKMKARRQPQADAPQAPPADH</sequence>
<gene>
    <name evidence="4" type="ordered locus">Caul_3230</name>
</gene>
<dbReference type="SUPFAM" id="SSF47473">
    <property type="entry name" value="EF-hand"/>
    <property type="match status" value="1"/>
</dbReference>
<dbReference type="SMART" id="SM00054">
    <property type="entry name" value="EFh"/>
    <property type="match status" value="1"/>
</dbReference>
<feature type="chain" id="PRO_5002755381" evidence="2">
    <location>
        <begin position="24"/>
        <end position="99"/>
    </location>
</feature>
<evidence type="ECO:0000256" key="2">
    <source>
        <dbReference type="SAM" id="SignalP"/>
    </source>
</evidence>